<organism evidence="1">
    <name type="scientific">marine metagenome</name>
    <dbReference type="NCBI Taxonomy" id="408172"/>
    <lineage>
        <taxon>unclassified sequences</taxon>
        <taxon>metagenomes</taxon>
        <taxon>ecological metagenomes</taxon>
    </lineage>
</organism>
<name>A0A381YRW5_9ZZZZ</name>
<sequence>MADQFIGAVVHQWRQVGAALISVANGQLSVGDTIRIKGHTTDFVQKLESMQVDHKPVDSARAGEEVAIGVTDRVRVQDRVFLVSGSGSTGPSGFLKRLFGGRS</sequence>
<evidence type="ECO:0008006" key="2">
    <source>
        <dbReference type="Google" id="ProtNLM"/>
    </source>
</evidence>
<evidence type="ECO:0000313" key="1">
    <source>
        <dbReference type="EMBL" id="SVA79709.1"/>
    </source>
</evidence>
<dbReference type="EMBL" id="UINC01018898">
    <property type="protein sequence ID" value="SVA79709.1"/>
    <property type="molecule type" value="Genomic_DNA"/>
</dbReference>
<accession>A0A381YRW5</accession>
<dbReference type="SUPFAM" id="SSF50447">
    <property type="entry name" value="Translation proteins"/>
    <property type="match status" value="1"/>
</dbReference>
<dbReference type="Gene3D" id="2.40.30.10">
    <property type="entry name" value="Translation factors"/>
    <property type="match status" value="1"/>
</dbReference>
<dbReference type="InterPro" id="IPR009000">
    <property type="entry name" value="Transl_B-barrel_sf"/>
</dbReference>
<gene>
    <name evidence="1" type="ORF">METZ01_LOCUS132563</name>
</gene>
<dbReference type="AlphaFoldDB" id="A0A381YRW5"/>
<proteinExistence type="predicted"/>
<protein>
    <recommendedName>
        <fullName evidence="2">Translation elongation factor EFTu-like domain-containing protein</fullName>
    </recommendedName>
</protein>
<reference evidence="1" key="1">
    <citation type="submission" date="2018-05" db="EMBL/GenBank/DDBJ databases">
        <authorList>
            <person name="Lanie J.A."/>
            <person name="Ng W.-L."/>
            <person name="Kazmierczak K.M."/>
            <person name="Andrzejewski T.M."/>
            <person name="Davidsen T.M."/>
            <person name="Wayne K.J."/>
            <person name="Tettelin H."/>
            <person name="Glass J.I."/>
            <person name="Rusch D."/>
            <person name="Podicherti R."/>
            <person name="Tsui H.-C.T."/>
            <person name="Winkler M.E."/>
        </authorList>
    </citation>
    <scope>NUCLEOTIDE SEQUENCE</scope>
</reference>